<feature type="transmembrane region" description="Helical" evidence="1">
    <location>
        <begin position="116"/>
        <end position="135"/>
    </location>
</feature>
<dbReference type="RefSeq" id="WP_348827525.1">
    <property type="nucleotide sequence ID" value="NZ_CP098827.1"/>
</dbReference>
<keyword evidence="1" id="KW-1133">Transmembrane helix</keyword>
<dbReference type="EMBL" id="CP098827">
    <property type="protein sequence ID" value="XBO71579.1"/>
    <property type="molecule type" value="Genomic_DNA"/>
</dbReference>
<dbReference type="AlphaFoldDB" id="A0AAU7KJL8"/>
<proteinExistence type="predicted"/>
<feature type="transmembrane region" description="Helical" evidence="1">
    <location>
        <begin position="54"/>
        <end position="78"/>
    </location>
</feature>
<sequence length="154" mass="16713">MTQYSRSALACHALATLILIAFGLVYLGRSEFMPYHAAAMGLDWESVAPGTRQVLLALMHALGGACLSVAMLVGVLLWGPFRRGADWATWTVPLAGFVLCVTSLYAQIGVALRTPASPPMLPVIAAGVLLALGLWRSRRWRQRDVPLHTRSDSR</sequence>
<accession>A0AAU7KJL8</accession>
<keyword evidence="1" id="KW-0472">Membrane</keyword>
<evidence type="ECO:0008006" key="3">
    <source>
        <dbReference type="Google" id="ProtNLM"/>
    </source>
</evidence>
<feature type="transmembrane region" description="Helical" evidence="1">
    <location>
        <begin position="90"/>
        <end position="110"/>
    </location>
</feature>
<evidence type="ECO:0000313" key="2">
    <source>
        <dbReference type="EMBL" id="XBO71579.1"/>
    </source>
</evidence>
<keyword evidence="1" id="KW-0812">Transmembrane</keyword>
<name>A0AAU7KJL8_9GAMM</name>
<organism evidence="2">
    <name type="scientific">Halomonas sp. RT37</name>
    <dbReference type="NCBI Taxonomy" id="2950872"/>
    <lineage>
        <taxon>Bacteria</taxon>
        <taxon>Pseudomonadati</taxon>
        <taxon>Pseudomonadota</taxon>
        <taxon>Gammaproteobacteria</taxon>
        <taxon>Oceanospirillales</taxon>
        <taxon>Halomonadaceae</taxon>
        <taxon>Halomonas</taxon>
    </lineage>
</organism>
<protein>
    <recommendedName>
        <fullName evidence="3">DUF423 domain-containing protein</fullName>
    </recommendedName>
</protein>
<reference evidence="2" key="1">
    <citation type="submission" date="2022-06" db="EMBL/GenBank/DDBJ databases">
        <title>A novel DMS-producing enzyme.</title>
        <authorList>
            <person name="Zhang Y."/>
        </authorList>
    </citation>
    <scope>NUCLEOTIDE SEQUENCE</scope>
    <source>
        <strain evidence="2">RT37</strain>
    </source>
</reference>
<evidence type="ECO:0000256" key="1">
    <source>
        <dbReference type="SAM" id="Phobius"/>
    </source>
</evidence>
<gene>
    <name evidence="2" type="ORF">NFG58_02345</name>
</gene>